<dbReference type="PRINTS" id="PR01652">
    <property type="entry name" value="SHAPEPROTEIN"/>
</dbReference>
<dbReference type="InterPro" id="IPR056546">
    <property type="entry name" value="MreB_MamK-like"/>
</dbReference>
<sequence length="337" mass="36929">MKKDKNNITIDLGNNNTILTQGLSNVLTAPSVIALETKTRDCKGVGHVALEMEGKVNGKLKIVRPLKTGVIADLDAVSKMLNQLVKILYPEKSFLSGYNEIIAAVPYGTTEVERRALRVAIGQFKARRDWLIYEPIAAAIGMDLDVSEPEGKFIIDIGGGLTEIALISLSGIVTYSGLKMGGDSFNADIKQHMEKHHLITISDKTAEDLKLNLGTVSNSVAPLHENYTIVGKDHLTGIPKRIKIHYKELITVFAQSTSRIIDAVVRTLETCPPELSGDIYSRGIFLTGGGALLRGFKETLEKSVRLQVHLDKDPLSTVSRGMQIALSSNTYKRIFFK</sequence>
<dbReference type="PANTHER" id="PTHR42749:SF1">
    <property type="entry name" value="CELL SHAPE-DETERMINING PROTEIN MREB"/>
    <property type="match status" value="1"/>
</dbReference>
<comment type="caution">
    <text evidence="6">Lacks conserved residue(s) required for the propagation of feature annotation.</text>
</comment>
<keyword evidence="3 6" id="KW-0067">ATP-binding</keyword>
<comment type="similarity">
    <text evidence="5 6">Belongs to the FtsA/MreB family.</text>
</comment>
<evidence type="ECO:0000256" key="1">
    <source>
        <dbReference type="ARBA" id="ARBA00022490"/>
    </source>
</evidence>
<dbReference type="Proteomes" id="UP000798808">
    <property type="component" value="Unassembled WGS sequence"/>
</dbReference>
<dbReference type="InterPro" id="IPR043129">
    <property type="entry name" value="ATPase_NBD"/>
</dbReference>
<dbReference type="HAMAP" id="MF_02207">
    <property type="entry name" value="MreB"/>
    <property type="match status" value="1"/>
</dbReference>
<gene>
    <name evidence="6" type="primary">mreB</name>
    <name evidence="7" type="ORF">E1163_28545</name>
</gene>
<evidence type="ECO:0000256" key="5">
    <source>
        <dbReference type="ARBA" id="ARBA00023458"/>
    </source>
</evidence>
<evidence type="ECO:0000256" key="6">
    <source>
        <dbReference type="HAMAP-Rule" id="MF_02207"/>
    </source>
</evidence>
<reference evidence="7 8" key="1">
    <citation type="submission" date="2019-02" db="EMBL/GenBank/DDBJ databases">
        <authorList>
            <person name="Goldberg S.R."/>
            <person name="Haltli B.A."/>
            <person name="Correa H."/>
            <person name="Russell K.G."/>
        </authorList>
    </citation>
    <scope>NUCLEOTIDE SEQUENCE [LARGE SCALE GENOMIC DNA]</scope>
    <source>
        <strain evidence="7 8">JCM 16186</strain>
    </source>
</reference>
<comment type="caution">
    <text evidence="7">The sequence shown here is derived from an EMBL/GenBank/DDBJ whole genome shotgun (WGS) entry which is preliminary data.</text>
</comment>
<dbReference type="PANTHER" id="PTHR42749">
    <property type="entry name" value="CELL SHAPE-DETERMINING PROTEIN MREB"/>
    <property type="match status" value="1"/>
</dbReference>
<keyword evidence="4 6" id="KW-0133">Cell shape</keyword>
<organism evidence="7 8">
    <name type="scientific">Fulvivirga kasyanovii</name>
    <dbReference type="NCBI Taxonomy" id="396812"/>
    <lineage>
        <taxon>Bacteria</taxon>
        <taxon>Pseudomonadati</taxon>
        <taxon>Bacteroidota</taxon>
        <taxon>Cytophagia</taxon>
        <taxon>Cytophagales</taxon>
        <taxon>Fulvivirgaceae</taxon>
        <taxon>Fulvivirga</taxon>
    </lineage>
</organism>
<feature type="binding site" evidence="6">
    <location>
        <begin position="289"/>
        <end position="292"/>
    </location>
    <ligand>
        <name>ATP</name>
        <dbReference type="ChEBI" id="CHEBI:30616"/>
    </ligand>
</feature>
<dbReference type="Pfam" id="PF06723">
    <property type="entry name" value="MreB_Mbl"/>
    <property type="match status" value="1"/>
</dbReference>
<evidence type="ECO:0000313" key="8">
    <source>
        <dbReference type="Proteomes" id="UP000798808"/>
    </source>
</evidence>
<dbReference type="EMBL" id="SMLW01000676">
    <property type="protein sequence ID" value="MTI28944.1"/>
    <property type="molecule type" value="Genomic_DNA"/>
</dbReference>
<evidence type="ECO:0000256" key="3">
    <source>
        <dbReference type="ARBA" id="ARBA00022840"/>
    </source>
</evidence>
<name>A0ABW9RXE9_9BACT</name>
<proteinExistence type="inferred from homology"/>
<dbReference type="InterPro" id="IPR004753">
    <property type="entry name" value="MreB"/>
</dbReference>
<evidence type="ECO:0000256" key="2">
    <source>
        <dbReference type="ARBA" id="ARBA00022741"/>
    </source>
</evidence>
<comment type="subunit">
    <text evidence="6">Forms polymers.</text>
</comment>
<dbReference type="NCBIfam" id="NF010539">
    <property type="entry name" value="PRK13927.1"/>
    <property type="match status" value="1"/>
</dbReference>
<accession>A0ABW9RXE9</accession>
<comment type="subcellular location">
    <subcellularLocation>
        <location evidence="6">Cytoplasm</location>
    </subcellularLocation>
    <text evidence="6">Membrane-associated.</text>
</comment>
<protein>
    <recommendedName>
        <fullName evidence="6">Cell shape-determining protein MreB</fullName>
    </recommendedName>
</protein>
<keyword evidence="1 6" id="KW-0963">Cytoplasm</keyword>
<evidence type="ECO:0000313" key="7">
    <source>
        <dbReference type="EMBL" id="MTI28944.1"/>
    </source>
</evidence>
<dbReference type="RefSeq" id="WP_155176959.1">
    <property type="nucleotide sequence ID" value="NZ_BAAAFL010000012.1"/>
</dbReference>
<dbReference type="Gene3D" id="3.30.420.40">
    <property type="match status" value="2"/>
</dbReference>
<evidence type="ECO:0000256" key="4">
    <source>
        <dbReference type="ARBA" id="ARBA00022960"/>
    </source>
</evidence>
<dbReference type="CDD" id="cd10225">
    <property type="entry name" value="ASKHA_NBD_MreB-like"/>
    <property type="match status" value="1"/>
</dbReference>
<keyword evidence="2 6" id="KW-0547">Nucleotide-binding</keyword>
<comment type="function">
    <text evidence="6">Forms membrane-associated dynamic filaments that are essential for cell shape determination. Acts by regulating cell wall synthesis and cell elongation, and thus cell shape. A feedback loop between cell geometry and MreB localization may maintain elongated cell shape by targeting cell wall growth to regions of negative cell wall curvature.</text>
</comment>
<keyword evidence="8" id="KW-1185">Reference proteome</keyword>
<feature type="binding site" evidence="6">
    <location>
        <begin position="207"/>
        <end position="210"/>
    </location>
    <ligand>
        <name>ATP</name>
        <dbReference type="ChEBI" id="CHEBI:30616"/>
    </ligand>
</feature>
<dbReference type="SUPFAM" id="SSF53067">
    <property type="entry name" value="Actin-like ATPase domain"/>
    <property type="match status" value="2"/>
</dbReference>